<dbReference type="Proteomes" id="UP001383192">
    <property type="component" value="Unassembled WGS sequence"/>
</dbReference>
<feature type="compositionally biased region" description="Basic residues" evidence="1">
    <location>
        <begin position="22"/>
        <end position="40"/>
    </location>
</feature>
<sequence>MGRKRTKSNIEYHNSGTEHPNAGKRKGGNGSKGRPRKKPRREVEERPIVLPEPEASSSEVPMITSTSLSRSASPAPSQIPQQDIEMSSSNVLDLENLPEVCSADRYRSLHTLWVETGSLPDLSSLPDPEPFNPVPYSPTESLLSISSSSSRSESVSSNNSSSSDSAPHRPRRKPFKAPPPPPEELRLEDLTLWNISSTDIANAAIYPVSDESHFPCVLFAETPRSPLAARVEDVVDEDDRDTEIHVSWTEFLHEELGVDSDEEWKECGSESEYSSDDGSVDEDEILKLYHEEGVDIAVLSEQLSHEFLPPLPVSMPPPPSSPSSDPPSESAPATDQADEEKPEWYRKWLPPPVEDASAASKDLDTIL</sequence>
<name>A0AAW0BD59_9AGAR</name>
<gene>
    <name evidence="2" type="ORF">VNI00_016170</name>
</gene>
<evidence type="ECO:0000256" key="1">
    <source>
        <dbReference type="SAM" id="MobiDB-lite"/>
    </source>
</evidence>
<feature type="region of interest" description="Disordered" evidence="1">
    <location>
        <begin position="118"/>
        <end position="185"/>
    </location>
</feature>
<dbReference type="EMBL" id="JAYKXP010000119">
    <property type="protein sequence ID" value="KAK7024609.1"/>
    <property type="molecule type" value="Genomic_DNA"/>
</dbReference>
<protein>
    <submittedName>
        <fullName evidence="2">Uncharacterized protein</fullName>
    </submittedName>
</protein>
<evidence type="ECO:0000313" key="2">
    <source>
        <dbReference type="EMBL" id="KAK7024609.1"/>
    </source>
</evidence>
<organism evidence="2 3">
    <name type="scientific">Paramarasmius palmivorus</name>
    <dbReference type="NCBI Taxonomy" id="297713"/>
    <lineage>
        <taxon>Eukaryota</taxon>
        <taxon>Fungi</taxon>
        <taxon>Dikarya</taxon>
        <taxon>Basidiomycota</taxon>
        <taxon>Agaricomycotina</taxon>
        <taxon>Agaricomycetes</taxon>
        <taxon>Agaricomycetidae</taxon>
        <taxon>Agaricales</taxon>
        <taxon>Marasmiineae</taxon>
        <taxon>Marasmiaceae</taxon>
        <taxon>Paramarasmius</taxon>
    </lineage>
</organism>
<feature type="region of interest" description="Disordered" evidence="1">
    <location>
        <begin position="308"/>
        <end position="367"/>
    </location>
</feature>
<feature type="compositionally biased region" description="Pro residues" evidence="1">
    <location>
        <begin position="127"/>
        <end position="136"/>
    </location>
</feature>
<feature type="compositionally biased region" description="Polar residues" evidence="1">
    <location>
        <begin position="9"/>
        <end position="18"/>
    </location>
</feature>
<reference evidence="2 3" key="1">
    <citation type="submission" date="2024-01" db="EMBL/GenBank/DDBJ databases">
        <title>A draft genome for a cacao thread blight-causing isolate of Paramarasmius palmivorus.</title>
        <authorList>
            <person name="Baruah I.K."/>
            <person name="Bukari Y."/>
            <person name="Amoako-Attah I."/>
            <person name="Meinhardt L.W."/>
            <person name="Bailey B.A."/>
            <person name="Cohen S.P."/>
        </authorList>
    </citation>
    <scope>NUCLEOTIDE SEQUENCE [LARGE SCALE GENOMIC DNA]</scope>
    <source>
        <strain evidence="2 3">GH-12</strain>
    </source>
</reference>
<feature type="region of interest" description="Disordered" evidence="1">
    <location>
        <begin position="1"/>
        <end position="87"/>
    </location>
</feature>
<proteinExistence type="predicted"/>
<keyword evidence="3" id="KW-1185">Reference proteome</keyword>
<feature type="compositionally biased region" description="Low complexity" evidence="1">
    <location>
        <begin position="137"/>
        <end position="165"/>
    </location>
</feature>
<feature type="compositionally biased region" description="Polar residues" evidence="1">
    <location>
        <begin position="55"/>
        <end position="87"/>
    </location>
</feature>
<feature type="region of interest" description="Disordered" evidence="1">
    <location>
        <begin position="260"/>
        <end position="280"/>
    </location>
</feature>
<dbReference type="AlphaFoldDB" id="A0AAW0BD59"/>
<accession>A0AAW0BD59</accession>
<feature type="compositionally biased region" description="Pro residues" evidence="1">
    <location>
        <begin position="309"/>
        <end position="325"/>
    </location>
</feature>
<comment type="caution">
    <text evidence="2">The sequence shown here is derived from an EMBL/GenBank/DDBJ whole genome shotgun (WGS) entry which is preliminary data.</text>
</comment>
<evidence type="ECO:0000313" key="3">
    <source>
        <dbReference type="Proteomes" id="UP001383192"/>
    </source>
</evidence>